<keyword evidence="6" id="KW-1185">Reference proteome</keyword>
<dbReference type="Gene3D" id="2.40.110.10">
    <property type="entry name" value="Butyryl-CoA Dehydrogenase, subunit A, domain 2"/>
    <property type="match status" value="1"/>
</dbReference>
<sequence>MELDRQLSERARTIGAELAAGGDLGPALRIARELSPVAVDLGDDSQRYLSTLASLAHGDLTVARVVEPHLDAQAILAQAETDLSPLPGEEGVWGVYAAHAPGHHLAGTAEADGIWTLTGRKPWCSLARELSHAVITAHTGPSTTRAFALSLDHPGVSYPDDKWVSRGLSRVRSTSLELDGVPAVPVGGDGWYLSRPGFAWGGIGVAAAWWGAAAALRDTLHSAAGRREPDQIALSHLGHADVLVHAAGTALDDAAQRIDAGEGTGQEGAVLAARVRAACADVAERLLTVVGHALGPGPLTGDEEHARRAADLTVYVRQHHAERDLARLGSMIREESLPDEAGG</sequence>
<dbReference type="GO" id="GO:0016627">
    <property type="term" value="F:oxidoreductase activity, acting on the CH-CH group of donors"/>
    <property type="evidence" value="ECO:0007669"/>
    <property type="project" value="InterPro"/>
</dbReference>
<dbReference type="InterPro" id="IPR009075">
    <property type="entry name" value="AcylCo_DH/oxidase_C"/>
</dbReference>
<feature type="domain" description="Acyl-CoA dehydrogenase/oxidase C-terminal" evidence="4">
    <location>
        <begin position="188"/>
        <end position="293"/>
    </location>
</feature>
<dbReference type="InterPro" id="IPR009100">
    <property type="entry name" value="AcylCoA_DH/oxidase_NM_dom_sf"/>
</dbReference>
<evidence type="ECO:0000259" key="4">
    <source>
        <dbReference type="Pfam" id="PF00441"/>
    </source>
</evidence>
<comment type="similarity">
    <text evidence="1">Belongs to the acyl-CoA dehydrogenase family.</text>
</comment>
<protein>
    <submittedName>
        <fullName evidence="5">Acyl-CoA dehydrogenase-like protein</fullName>
    </submittedName>
</protein>
<evidence type="ECO:0000313" key="5">
    <source>
        <dbReference type="EMBL" id="TWD17038.1"/>
    </source>
</evidence>
<evidence type="ECO:0000256" key="1">
    <source>
        <dbReference type="ARBA" id="ARBA00009347"/>
    </source>
</evidence>
<accession>A0A560WHG7</accession>
<dbReference type="AlphaFoldDB" id="A0A560WHG7"/>
<keyword evidence="2" id="KW-0285">Flavoprotein</keyword>
<dbReference type="SUPFAM" id="SSF47203">
    <property type="entry name" value="Acyl-CoA dehydrogenase C-terminal domain-like"/>
    <property type="match status" value="1"/>
</dbReference>
<reference evidence="5 6" key="1">
    <citation type="submission" date="2019-06" db="EMBL/GenBank/DDBJ databases">
        <title>Sequencing the genomes of 1000 actinobacteria strains.</title>
        <authorList>
            <person name="Klenk H.-P."/>
        </authorList>
    </citation>
    <scope>NUCLEOTIDE SEQUENCE [LARGE SCALE GENOMIC DNA]</scope>
    <source>
        <strain evidence="5 6">DSM 18935</strain>
    </source>
</reference>
<name>A0A560WHG7_9MICO</name>
<evidence type="ECO:0000256" key="3">
    <source>
        <dbReference type="ARBA" id="ARBA00022827"/>
    </source>
</evidence>
<dbReference type="Pfam" id="PF00441">
    <property type="entry name" value="Acyl-CoA_dh_1"/>
    <property type="match status" value="1"/>
</dbReference>
<dbReference type="RefSeq" id="WP_144855441.1">
    <property type="nucleotide sequence ID" value="NZ_BAAAYT010000002.1"/>
</dbReference>
<dbReference type="EMBL" id="VIUW01000001">
    <property type="protein sequence ID" value="TWD17038.1"/>
    <property type="molecule type" value="Genomic_DNA"/>
</dbReference>
<dbReference type="SUPFAM" id="SSF56645">
    <property type="entry name" value="Acyl-CoA dehydrogenase NM domain-like"/>
    <property type="match status" value="1"/>
</dbReference>
<dbReference type="InterPro" id="IPR046373">
    <property type="entry name" value="Acyl-CoA_Oxase/DH_mid-dom_sf"/>
</dbReference>
<dbReference type="OrthoDB" id="107064at2"/>
<proteinExistence type="inferred from homology"/>
<organism evidence="5 6">
    <name type="scientific">Marihabitans asiaticum</name>
    <dbReference type="NCBI Taxonomy" id="415218"/>
    <lineage>
        <taxon>Bacteria</taxon>
        <taxon>Bacillati</taxon>
        <taxon>Actinomycetota</taxon>
        <taxon>Actinomycetes</taxon>
        <taxon>Micrococcales</taxon>
        <taxon>Intrasporangiaceae</taxon>
        <taxon>Marihabitans</taxon>
    </lineage>
</organism>
<comment type="caution">
    <text evidence="5">The sequence shown here is derived from an EMBL/GenBank/DDBJ whole genome shotgun (WGS) entry which is preliminary data.</text>
</comment>
<dbReference type="Gene3D" id="1.20.140.10">
    <property type="entry name" value="Butyryl-CoA Dehydrogenase, subunit A, domain 3"/>
    <property type="match status" value="1"/>
</dbReference>
<dbReference type="InterPro" id="IPR036250">
    <property type="entry name" value="AcylCo_DH-like_C"/>
</dbReference>
<evidence type="ECO:0000313" key="6">
    <source>
        <dbReference type="Proteomes" id="UP000315628"/>
    </source>
</evidence>
<gene>
    <name evidence="5" type="ORF">FB557_0596</name>
</gene>
<keyword evidence="3" id="KW-0274">FAD</keyword>
<dbReference type="Proteomes" id="UP000315628">
    <property type="component" value="Unassembled WGS sequence"/>
</dbReference>
<evidence type="ECO:0000256" key="2">
    <source>
        <dbReference type="ARBA" id="ARBA00022630"/>
    </source>
</evidence>